<gene>
    <name evidence="2" type="ORF">PRZ48_005484</name>
</gene>
<keyword evidence="1" id="KW-1133">Transmembrane helix</keyword>
<keyword evidence="3" id="KW-1185">Reference proteome</keyword>
<reference evidence="2 3" key="1">
    <citation type="journal article" date="2023" name="G3 (Bethesda)">
        <title>A chromosome-level genome assembly of Zasmidium syzygii isolated from banana leaves.</title>
        <authorList>
            <person name="van Westerhoven A.C."/>
            <person name="Mehrabi R."/>
            <person name="Talebi R."/>
            <person name="Steentjes M.B.F."/>
            <person name="Corcolon B."/>
            <person name="Chong P.A."/>
            <person name="Kema G.H.J."/>
            <person name="Seidl M.F."/>
        </authorList>
    </citation>
    <scope>NUCLEOTIDE SEQUENCE [LARGE SCALE GENOMIC DNA]</scope>
    <source>
        <strain evidence="2 3">P124</strain>
    </source>
</reference>
<proteinExistence type="predicted"/>
<dbReference type="EMBL" id="JAXOVC010000003">
    <property type="protein sequence ID" value="KAK4504568.1"/>
    <property type="molecule type" value="Genomic_DNA"/>
</dbReference>
<name>A0ABR0EU15_ZASCE</name>
<feature type="transmembrane region" description="Helical" evidence="1">
    <location>
        <begin position="6"/>
        <end position="23"/>
    </location>
</feature>
<organism evidence="2 3">
    <name type="scientific">Zasmidium cellare</name>
    <name type="common">Wine cellar mold</name>
    <name type="synonym">Racodium cellare</name>
    <dbReference type="NCBI Taxonomy" id="395010"/>
    <lineage>
        <taxon>Eukaryota</taxon>
        <taxon>Fungi</taxon>
        <taxon>Dikarya</taxon>
        <taxon>Ascomycota</taxon>
        <taxon>Pezizomycotina</taxon>
        <taxon>Dothideomycetes</taxon>
        <taxon>Dothideomycetidae</taxon>
        <taxon>Mycosphaerellales</taxon>
        <taxon>Mycosphaerellaceae</taxon>
        <taxon>Zasmidium</taxon>
    </lineage>
</organism>
<keyword evidence="1" id="KW-0812">Transmembrane</keyword>
<keyword evidence="1" id="KW-0472">Membrane</keyword>
<dbReference type="Proteomes" id="UP001305779">
    <property type="component" value="Unassembled WGS sequence"/>
</dbReference>
<protein>
    <submittedName>
        <fullName evidence="2">Uncharacterized protein</fullName>
    </submittedName>
</protein>
<sequence>MSGEFALNAIGLVAGALGIIGFAKNNMPTQTDPAGAHVQVKIGLGEPGDSGNVAGGIDGVYAYDYNNAYIGRAQGGFIDVGGVLEVTVRQDTPGIQTDFLSVSATKDAPCISWISVSQYDGSPGGAWTGDIGKACGDYWYHAGGQEAGTFADPCPQEGCSWRPVCAWLDADHSADYPYGAMKFNVRAYGELSEDTVKAGEDHVCASTLWASDSGPINDKPAKREQRVRSSWMNSTLIVSSVSSQTATELCHHDKSWGPDFIGVDGKYCDMESKTVMPVCSDTFVRDCVEVDQQLNTLRKRTTTARRTVDGVHKTYDTIEQWD</sequence>
<comment type="caution">
    <text evidence="2">The sequence shown here is derived from an EMBL/GenBank/DDBJ whole genome shotgun (WGS) entry which is preliminary data.</text>
</comment>
<accession>A0ABR0EU15</accession>
<evidence type="ECO:0000313" key="2">
    <source>
        <dbReference type="EMBL" id="KAK4504568.1"/>
    </source>
</evidence>
<evidence type="ECO:0000256" key="1">
    <source>
        <dbReference type="SAM" id="Phobius"/>
    </source>
</evidence>
<evidence type="ECO:0000313" key="3">
    <source>
        <dbReference type="Proteomes" id="UP001305779"/>
    </source>
</evidence>